<evidence type="ECO:0000313" key="3">
    <source>
        <dbReference type="Proteomes" id="UP000657385"/>
    </source>
</evidence>
<dbReference type="PANTHER" id="PTHR43283:SF3">
    <property type="entry name" value="BETA-LACTAMASE FAMILY PROTEIN (AFU_ORTHOLOGUE AFUA_5G07500)"/>
    <property type="match status" value="1"/>
</dbReference>
<reference evidence="2" key="1">
    <citation type="submission" date="2020-11" db="EMBL/GenBank/DDBJ databases">
        <title>Isolation and identification of active actinomycetes.</title>
        <authorList>
            <person name="Yu B."/>
        </authorList>
    </citation>
    <scope>NUCLEOTIDE SEQUENCE</scope>
    <source>
        <strain evidence="2">NEAU-YB345</strain>
    </source>
</reference>
<comment type="caution">
    <text evidence="2">The sequence shown here is derived from an EMBL/GenBank/DDBJ whole genome shotgun (WGS) entry which is preliminary data.</text>
</comment>
<dbReference type="EMBL" id="JADPRT010000004">
    <property type="protein sequence ID" value="MBF9068719.1"/>
    <property type="molecule type" value="Genomic_DNA"/>
</dbReference>
<proteinExistence type="predicted"/>
<dbReference type="Gene3D" id="3.40.710.10">
    <property type="entry name" value="DD-peptidase/beta-lactamase superfamily"/>
    <property type="match status" value="1"/>
</dbReference>
<dbReference type="Proteomes" id="UP000657385">
    <property type="component" value="Unassembled WGS sequence"/>
</dbReference>
<dbReference type="PANTHER" id="PTHR43283">
    <property type="entry name" value="BETA-LACTAMASE-RELATED"/>
    <property type="match status" value="1"/>
</dbReference>
<dbReference type="SUPFAM" id="SSF56601">
    <property type="entry name" value="beta-lactamase/transpeptidase-like"/>
    <property type="match status" value="1"/>
</dbReference>
<protein>
    <submittedName>
        <fullName evidence="2">Beta-lactamase family protein</fullName>
    </submittedName>
</protein>
<sequence length="455" mass="48684">MSEQQLTAFVEETAEKFGVPGLAVGVWADGLEIHACHGVTSLENPLTVDGHTLFQIASISKSVTATALMRLAEQGRVDLDAPVRTYVPELALADEAATARITVMHLLNHTSGLDWNLVIDTGEGDDALAAFVARLAELSMIAEPGTRASYSQGGYNLLGHVIERVTGQTFEQAVTELVLEPVGMTESFYLVGDVITRRFVVGHEPDADGAVAVSRMWKGPRYNNPGGGLLTTVADLLRWSRFHLGDGRTESGERILTAESLRRMQQPTVELKASSLGDAFGICWFLREVGGVRAFGHGGSASGQMSELLIVPERDFAVVSLANATDGMNANQEILRWTLEHHLGLVDRDPEPIPHDPARAAELVGRYDSDAMTLTLDADDQGMTLAAAIKPELRAALGGEAPADYPPESMGLLPGDGDEYIVTGGGLKGQRGCFTRDADGRVIALDLAGRAFSRV</sequence>
<dbReference type="RefSeq" id="WP_196193877.1">
    <property type="nucleotide sequence ID" value="NZ_JADPRT010000004.1"/>
</dbReference>
<gene>
    <name evidence="2" type="ORF">I2501_11865</name>
</gene>
<dbReference type="InterPro" id="IPR050789">
    <property type="entry name" value="Diverse_Enzym_Activities"/>
</dbReference>
<accession>A0A931FFT3</accession>
<dbReference type="InterPro" id="IPR012338">
    <property type="entry name" value="Beta-lactam/transpept-like"/>
</dbReference>
<organism evidence="2 3">
    <name type="scientific">Streptacidiphilus fuscans</name>
    <dbReference type="NCBI Taxonomy" id="2789292"/>
    <lineage>
        <taxon>Bacteria</taxon>
        <taxon>Bacillati</taxon>
        <taxon>Actinomycetota</taxon>
        <taxon>Actinomycetes</taxon>
        <taxon>Kitasatosporales</taxon>
        <taxon>Streptomycetaceae</taxon>
        <taxon>Streptacidiphilus</taxon>
    </lineage>
</organism>
<dbReference type="Pfam" id="PF00144">
    <property type="entry name" value="Beta-lactamase"/>
    <property type="match status" value="1"/>
</dbReference>
<dbReference type="InterPro" id="IPR001466">
    <property type="entry name" value="Beta-lactam-related"/>
</dbReference>
<evidence type="ECO:0000313" key="2">
    <source>
        <dbReference type="EMBL" id="MBF9068719.1"/>
    </source>
</evidence>
<feature type="domain" description="Beta-lactamase-related" evidence="1">
    <location>
        <begin position="8"/>
        <end position="331"/>
    </location>
</feature>
<keyword evidence="3" id="KW-1185">Reference proteome</keyword>
<dbReference type="AlphaFoldDB" id="A0A931FFT3"/>
<evidence type="ECO:0000259" key="1">
    <source>
        <dbReference type="Pfam" id="PF00144"/>
    </source>
</evidence>
<name>A0A931FFT3_9ACTN</name>